<keyword evidence="7" id="KW-1185">Reference proteome</keyword>
<dbReference type="OrthoDB" id="7989071at2"/>
<dbReference type="Pfam" id="PF00392">
    <property type="entry name" value="GntR"/>
    <property type="match status" value="1"/>
</dbReference>
<evidence type="ECO:0000256" key="1">
    <source>
        <dbReference type="ARBA" id="ARBA00023015"/>
    </source>
</evidence>
<protein>
    <submittedName>
        <fullName evidence="6">FadR family transcriptional regulator</fullName>
    </submittedName>
</protein>
<feature type="domain" description="HTH gntR-type" evidence="5">
    <location>
        <begin position="21"/>
        <end position="91"/>
    </location>
</feature>
<dbReference type="PROSITE" id="PS50949">
    <property type="entry name" value="HTH_GNTR"/>
    <property type="match status" value="1"/>
</dbReference>
<feature type="region of interest" description="Disordered" evidence="4">
    <location>
        <begin position="1"/>
        <end position="24"/>
    </location>
</feature>
<dbReference type="Proteomes" id="UP000307874">
    <property type="component" value="Unassembled WGS sequence"/>
</dbReference>
<keyword evidence="1" id="KW-0805">Transcription regulation</keyword>
<organism evidence="6 7">
    <name type="scientific">Martelella lutilitoris</name>
    <dbReference type="NCBI Taxonomy" id="2583532"/>
    <lineage>
        <taxon>Bacteria</taxon>
        <taxon>Pseudomonadati</taxon>
        <taxon>Pseudomonadota</taxon>
        <taxon>Alphaproteobacteria</taxon>
        <taxon>Hyphomicrobiales</taxon>
        <taxon>Aurantimonadaceae</taxon>
        <taxon>Martelella</taxon>
    </lineage>
</organism>
<evidence type="ECO:0000256" key="4">
    <source>
        <dbReference type="SAM" id="MobiDB-lite"/>
    </source>
</evidence>
<dbReference type="PANTHER" id="PTHR43537:SF5">
    <property type="entry name" value="UXU OPERON TRANSCRIPTIONAL REGULATOR"/>
    <property type="match status" value="1"/>
</dbReference>
<dbReference type="GO" id="GO:0003677">
    <property type="term" value="F:DNA binding"/>
    <property type="evidence" value="ECO:0007669"/>
    <property type="project" value="UniProtKB-KW"/>
</dbReference>
<dbReference type="SUPFAM" id="SSF48008">
    <property type="entry name" value="GntR ligand-binding domain-like"/>
    <property type="match status" value="1"/>
</dbReference>
<evidence type="ECO:0000256" key="2">
    <source>
        <dbReference type="ARBA" id="ARBA00023125"/>
    </source>
</evidence>
<dbReference type="Gene3D" id="1.20.120.530">
    <property type="entry name" value="GntR ligand-binding domain-like"/>
    <property type="match status" value="1"/>
</dbReference>
<evidence type="ECO:0000313" key="6">
    <source>
        <dbReference type="EMBL" id="TNB47451.1"/>
    </source>
</evidence>
<dbReference type="SMART" id="SM00345">
    <property type="entry name" value="HTH_GNTR"/>
    <property type="match status" value="1"/>
</dbReference>
<accession>A0A5C4JQF2</accession>
<dbReference type="EMBL" id="VCLB01000006">
    <property type="protein sequence ID" value="TNB47451.1"/>
    <property type="molecule type" value="Genomic_DNA"/>
</dbReference>
<keyword evidence="3" id="KW-0804">Transcription</keyword>
<proteinExistence type="predicted"/>
<dbReference type="Gene3D" id="1.10.10.10">
    <property type="entry name" value="Winged helix-like DNA-binding domain superfamily/Winged helix DNA-binding domain"/>
    <property type="match status" value="1"/>
</dbReference>
<evidence type="ECO:0000313" key="7">
    <source>
        <dbReference type="Proteomes" id="UP000307874"/>
    </source>
</evidence>
<dbReference type="RefSeq" id="WP_138748612.1">
    <property type="nucleotide sequence ID" value="NZ_VCLB01000006.1"/>
</dbReference>
<dbReference type="SMART" id="SM00895">
    <property type="entry name" value="FCD"/>
    <property type="match status" value="1"/>
</dbReference>
<evidence type="ECO:0000256" key="3">
    <source>
        <dbReference type="ARBA" id="ARBA00023163"/>
    </source>
</evidence>
<gene>
    <name evidence="6" type="ORF">FF124_11350</name>
</gene>
<evidence type="ECO:0000259" key="5">
    <source>
        <dbReference type="PROSITE" id="PS50949"/>
    </source>
</evidence>
<dbReference type="SUPFAM" id="SSF46785">
    <property type="entry name" value="Winged helix' DNA-binding domain"/>
    <property type="match status" value="1"/>
</dbReference>
<keyword evidence="2" id="KW-0238">DNA-binding</keyword>
<name>A0A5C4JQF2_9HYPH</name>
<dbReference type="InterPro" id="IPR000524">
    <property type="entry name" value="Tscrpt_reg_HTH_GntR"/>
</dbReference>
<dbReference type="GO" id="GO:0003700">
    <property type="term" value="F:DNA-binding transcription factor activity"/>
    <property type="evidence" value="ECO:0007669"/>
    <property type="project" value="InterPro"/>
</dbReference>
<dbReference type="InterPro" id="IPR036390">
    <property type="entry name" value="WH_DNA-bd_sf"/>
</dbReference>
<dbReference type="AlphaFoldDB" id="A0A5C4JQF2"/>
<dbReference type="InterPro" id="IPR008920">
    <property type="entry name" value="TF_FadR/GntR_C"/>
</dbReference>
<comment type="caution">
    <text evidence="6">The sequence shown here is derived from an EMBL/GenBank/DDBJ whole genome shotgun (WGS) entry which is preliminary data.</text>
</comment>
<dbReference type="InterPro" id="IPR036388">
    <property type="entry name" value="WH-like_DNA-bd_sf"/>
</dbReference>
<dbReference type="Pfam" id="PF07729">
    <property type="entry name" value="FCD"/>
    <property type="match status" value="1"/>
</dbReference>
<dbReference type="PANTHER" id="PTHR43537">
    <property type="entry name" value="TRANSCRIPTIONAL REGULATOR, GNTR FAMILY"/>
    <property type="match status" value="1"/>
</dbReference>
<sequence>MSDTSLESRQAFGPPFAEKKRKRPDVIADMLRDRMIDAELKPGDRMPAEWLEEDALRASRGTVREALKILEFQGLIASKTGPGGGIFIRAVQPAEAIQTVTSLFLQAPPSIADIYALRKTLEPELAADAALHLPASAIKTLQDKIRLYEGEAETAEEEYVQRLAELDFHAELARHAQNPVLGFACGLLLNLLRDLPVCRAIYEERNPGLRETGIFYQIALIKAIRARDASKARAIMTEHMAEAEAYMLERERLTVSRKPGRDSDQE</sequence>
<dbReference type="InterPro" id="IPR011711">
    <property type="entry name" value="GntR_C"/>
</dbReference>
<reference evidence="6 7" key="1">
    <citation type="submission" date="2019-06" db="EMBL/GenBank/DDBJ databases">
        <title>Martelella lutilitoris sp. nov., isolated from a tidal mudflat.</title>
        <authorList>
            <person name="Kim Y.-J."/>
        </authorList>
    </citation>
    <scope>NUCLEOTIDE SEQUENCE [LARGE SCALE GENOMIC DNA]</scope>
    <source>
        <strain evidence="6 7">GH2-6</strain>
    </source>
</reference>